<proteinExistence type="predicted"/>
<reference evidence="1" key="1">
    <citation type="submission" date="2021-12" db="EMBL/GenBank/DDBJ databases">
        <authorList>
            <person name="Veyrier F.J."/>
        </authorList>
    </citation>
    <scope>NUCLEOTIDE SEQUENCE</scope>
    <source>
        <strain evidence="1">SAG 1488-6</strain>
    </source>
</reference>
<sequence>MNVIWCNAITVAVLMVIVTVATVSLATDDAQTNWFQAMTNQLMPMDEVLLEMPEERQKRMMALYSGIMH</sequence>
<dbReference type="Proteomes" id="UP000832034">
    <property type="component" value="Chromosome"/>
</dbReference>
<evidence type="ECO:0000313" key="2">
    <source>
        <dbReference type="Proteomes" id="UP000832034"/>
    </source>
</evidence>
<dbReference type="RefSeq" id="WP_155970624.1">
    <property type="nucleotide sequence ID" value="NZ_CP091512.1"/>
</dbReference>
<dbReference type="EMBL" id="CP091512">
    <property type="protein sequence ID" value="UOO92048.1"/>
    <property type="molecule type" value="Genomic_DNA"/>
</dbReference>
<organism evidence="1 2">
    <name type="scientific">Vitreoscilla stercoraria</name>
    <dbReference type="NCBI Taxonomy" id="61"/>
    <lineage>
        <taxon>Bacteria</taxon>
        <taxon>Pseudomonadati</taxon>
        <taxon>Pseudomonadota</taxon>
        <taxon>Betaproteobacteria</taxon>
        <taxon>Neisseriales</taxon>
        <taxon>Neisseriaceae</taxon>
        <taxon>Vitreoscilla</taxon>
    </lineage>
</organism>
<name>A0ABY4E8F9_VITST</name>
<accession>A0ABY4E8F9</accession>
<gene>
    <name evidence="1" type="ORF">LVJ81_10500</name>
</gene>
<protein>
    <submittedName>
        <fullName evidence="1">Uncharacterized protein</fullName>
    </submittedName>
</protein>
<evidence type="ECO:0000313" key="1">
    <source>
        <dbReference type="EMBL" id="UOO92048.1"/>
    </source>
</evidence>
<keyword evidence="2" id="KW-1185">Reference proteome</keyword>
<reference evidence="1" key="2">
    <citation type="journal article" date="2022" name="Res Sq">
        <title>Evolution of multicellular longitudinally dividing oral cavity symbionts (Neisseriaceae).</title>
        <authorList>
            <person name="Nyongesa S."/>
            <person name="Weber P."/>
            <person name="Bernet E."/>
            <person name="Pullido F."/>
            <person name="Nieckarz M."/>
            <person name="Delaby M."/>
            <person name="Nieves C."/>
            <person name="Viehboeck T."/>
            <person name="Krause N."/>
            <person name="Rivera-Millot A."/>
            <person name="Nakamura A."/>
            <person name="Vischer N."/>
            <person name="VanNieuwenhze M."/>
            <person name="Brun Y."/>
            <person name="Cava F."/>
            <person name="Bulgheresi S."/>
            <person name="Veyrier F."/>
        </authorList>
    </citation>
    <scope>NUCLEOTIDE SEQUENCE</scope>
    <source>
        <strain evidence="1">SAG 1488-6</strain>
    </source>
</reference>